<dbReference type="EMBL" id="PVWQ01000004">
    <property type="protein sequence ID" value="RDW84023.1"/>
    <property type="molecule type" value="Genomic_DNA"/>
</dbReference>
<organism evidence="2 3">
    <name type="scientific">Aspergillus mulundensis</name>
    <dbReference type="NCBI Taxonomy" id="1810919"/>
    <lineage>
        <taxon>Eukaryota</taxon>
        <taxon>Fungi</taxon>
        <taxon>Dikarya</taxon>
        <taxon>Ascomycota</taxon>
        <taxon>Pezizomycotina</taxon>
        <taxon>Eurotiomycetes</taxon>
        <taxon>Eurotiomycetidae</taxon>
        <taxon>Eurotiales</taxon>
        <taxon>Aspergillaceae</taxon>
        <taxon>Aspergillus</taxon>
        <taxon>Aspergillus subgen. Nidulantes</taxon>
    </lineage>
</organism>
<name>A0A3D8SCL6_9EURO</name>
<proteinExistence type="predicted"/>
<keyword evidence="3" id="KW-1185">Reference proteome</keyword>
<dbReference type="Proteomes" id="UP000256690">
    <property type="component" value="Unassembled WGS sequence"/>
</dbReference>
<accession>A0A3D8SCL6</accession>
<reference evidence="2 3" key="1">
    <citation type="journal article" date="2018" name="IMA Fungus">
        <title>IMA Genome-F 9: Draft genome sequence of Annulohypoxylon stygium, Aspergillus mulundensis, Berkeleyomyces basicola (syn. Thielaviopsis basicola), Ceratocystis smalleyi, two Cercospora beticola strains, Coleophoma cylindrospora, Fusarium fracticaudum, Phialophora cf. hyalina, and Morchella septimelata.</title>
        <authorList>
            <person name="Wingfield B.D."/>
            <person name="Bills G.F."/>
            <person name="Dong Y."/>
            <person name="Huang W."/>
            <person name="Nel W.J."/>
            <person name="Swalarsk-Parry B.S."/>
            <person name="Vaghefi N."/>
            <person name="Wilken P.M."/>
            <person name="An Z."/>
            <person name="de Beer Z.W."/>
            <person name="De Vos L."/>
            <person name="Chen L."/>
            <person name="Duong T.A."/>
            <person name="Gao Y."/>
            <person name="Hammerbacher A."/>
            <person name="Kikkert J.R."/>
            <person name="Li Y."/>
            <person name="Li H."/>
            <person name="Li K."/>
            <person name="Li Q."/>
            <person name="Liu X."/>
            <person name="Ma X."/>
            <person name="Naidoo K."/>
            <person name="Pethybridge S.J."/>
            <person name="Sun J."/>
            <person name="Steenkamp E.T."/>
            <person name="van der Nest M.A."/>
            <person name="van Wyk S."/>
            <person name="Wingfield M.J."/>
            <person name="Xiong C."/>
            <person name="Yue Q."/>
            <person name="Zhang X."/>
        </authorList>
    </citation>
    <scope>NUCLEOTIDE SEQUENCE [LARGE SCALE GENOMIC DNA]</scope>
    <source>
        <strain evidence="2 3">DSM 5745</strain>
    </source>
</reference>
<gene>
    <name evidence="2" type="ORF">DSM5745_04349</name>
</gene>
<protein>
    <recommendedName>
        <fullName evidence="1">NACHT-NTPase and P-loop NTPases N-terminal domain-containing protein</fullName>
    </recommendedName>
</protein>
<dbReference type="OrthoDB" id="5068804at2759"/>
<evidence type="ECO:0000259" key="1">
    <source>
        <dbReference type="Pfam" id="PF17107"/>
    </source>
</evidence>
<dbReference type="GeneID" id="38114719"/>
<dbReference type="AlphaFoldDB" id="A0A3D8SCL6"/>
<feature type="domain" description="NACHT-NTPase and P-loop NTPases N-terminal" evidence="1">
    <location>
        <begin position="8"/>
        <end position="116"/>
    </location>
</feature>
<comment type="caution">
    <text evidence="2">The sequence shown here is derived from an EMBL/GenBank/DDBJ whole genome shotgun (WGS) entry which is preliminary data.</text>
</comment>
<dbReference type="InterPro" id="IPR031352">
    <property type="entry name" value="SesA"/>
</dbReference>
<sequence length="353" mass="38566">MAEPLGIVSGIIAVLGAAKQLYKVIEGIADAPDVLERAKFDVRMTVEILESLHKHLGGPTADIGQQYPDLSPVLSRCKLKCDALKYLLGRSAKNSDKISLGDRMRLALKEEDIEDLRMDISLARESLALALSSLVLYAPVLFPTNGEVPRLTFSCYSVTSTNSHDAIERYQGEASKTMQDITDRMNKIQITIEVMGNDLGEEKRRRLADRDLALREHLSLCRESANNVEEHARYKSEFGNTNAAQEARLFAGIATQHLHGGVDQRFGDSNLGARSITFMGAGDTDAVLGFFQQGSHHVGGSAVSDHGASTPEVNLTRWPAYSQRALPSNAAVSDSDIGSVYRAEEVSEYVDND</sequence>
<evidence type="ECO:0000313" key="2">
    <source>
        <dbReference type="EMBL" id="RDW84023.1"/>
    </source>
</evidence>
<evidence type="ECO:0000313" key="3">
    <source>
        <dbReference type="Proteomes" id="UP000256690"/>
    </source>
</evidence>
<dbReference type="RefSeq" id="XP_026605361.1">
    <property type="nucleotide sequence ID" value="XM_026746365.1"/>
</dbReference>
<dbReference type="Pfam" id="PF17107">
    <property type="entry name" value="SesA"/>
    <property type="match status" value="1"/>
</dbReference>
<dbReference type="STRING" id="1810919.A0A3D8SCL6"/>